<keyword evidence="10" id="KW-1185">Reference proteome</keyword>
<evidence type="ECO:0000313" key="9">
    <source>
        <dbReference type="EMBL" id="GAN07893.1"/>
    </source>
</evidence>
<dbReference type="GO" id="GO:0006891">
    <property type="term" value="P:intra-Golgi vesicle-mediated transport"/>
    <property type="evidence" value="ECO:0007669"/>
    <property type="project" value="TreeGrafter"/>
</dbReference>
<keyword evidence="4" id="KW-0813">Transport</keyword>
<organism evidence="9">
    <name type="scientific">Mucor ambiguus</name>
    <dbReference type="NCBI Taxonomy" id="91626"/>
    <lineage>
        <taxon>Eukaryota</taxon>
        <taxon>Fungi</taxon>
        <taxon>Fungi incertae sedis</taxon>
        <taxon>Mucoromycota</taxon>
        <taxon>Mucoromycotina</taxon>
        <taxon>Mucoromycetes</taxon>
        <taxon>Mucorales</taxon>
        <taxon>Mucorineae</taxon>
        <taxon>Mucoraceae</taxon>
        <taxon>Mucor</taxon>
    </lineage>
</organism>
<comment type="similarity">
    <text evidence="2">Belongs to the COG8 family.</text>
</comment>
<dbReference type="EMBL" id="DF836470">
    <property type="protein sequence ID" value="GAN07893.1"/>
    <property type="molecule type" value="Genomic_DNA"/>
</dbReference>
<evidence type="ECO:0000256" key="2">
    <source>
        <dbReference type="ARBA" id="ARBA00006419"/>
    </source>
</evidence>
<evidence type="ECO:0000256" key="7">
    <source>
        <dbReference type="ARBA" id="ARBA00023136"/>
    </source>
</evidence>
<dbReference type="Proteomes" id="UP000053815">
    <property type="component" value="Unassembled WGS sequence"/>
</dbReference>
<protein>
    <recommendedName>
        <fullName evidence="3">Conserved oligomeric Golgi complex subunit 8</fullName>
    </recommendedName>
    <alternativeName>
        <fullName evidence="8">Component of oligomeric Golgi complex 8</fullName>
    </alternativeName>
</protein>
<dbReference type="GO" id="GO:0000139">
    <property type="term" value="C:Golgi membrane"/>
    <property type="evidence" value="ECO:0007669"/>
    <property type="project" value="UniProtKB-SubCell"/>
</dbReference>
<gene>
    <name evidence="9" type="ORF">MAM1_0181d07397</name>
</gene>
<dbReference type="PANTHER" id="PTHR21311">
    <property type="entry name" value="CONSERVED OLIGOMERIC GOLGI COMPLEX COMPONENT 8"/>
    <property type="match status" value="1"/>
</dbReference>
<proteinExistence type="inferred from homology"/>
<dbReference type="OrthoDB" id="1661054at2759"/>
<dbReference type="GO" id="GO:0017119">
    <property type="term" value="C:Golgi transport complex"/>
    <property type="evidence" value="ECO:0007669"/>
    <property type="project" value="InterPro"/>
</dbReference>
<dbReference type="InterPro" id="IPR016159">
    <property type="entry name" value="Cullin_repeat-like_dom_sf"/>
</dbReference>
<dbReference type="AlphaFoldDB" id="A0A0C9N003"/>
<comment type="subcellular location">
    <subcellularLocation>
        <location evidence="1">Golgi apparatus membrane</location>
        <topology evidence="1">Peripheral membrane protein</topology>
    </subcellularLocation>
</comment>
<keyword evidence="6" id="KW-0333">Golgi apparatus</keyword>
<keyword evidence="5" id="KW-0653">Protein transport</keyword>
<evidence type="ECO:0000313" key="10">
    <source>
        <dbReference type="Proteomes" id="UP000053815"/>
    </source>
</evidence>
<evidence type="ECO:0000256" key="3">
    <source>
        <dbReference type="ARBA" id="ARBA00020983"/>
    </source>
</evidence>
<reference evidence="9" key="1">
    <citation type="submission" date="2014-09" db="EMBL/GenBank/DDBJ databases">
        <title>Draft genome sequence of an oleaginous Mucoromycotina fungus Mucor ambiguus NBRC6742.</title>
        <authorList>
            <person name="Takeda I."/>
            <person name="Yamane N."/>
            <person name="Morita T."/>
            <person name="Tamano K."/>
            <person name="Machida M."/>
            <person name="Baker S."/>
            <person name="Koike H."/>
        </authorList>
    </citation>
    <scope>NUCLEOTIDE SEQUENCE</scope>
    <source>
        <strain evidence="9">NBRC 6742</strain>
    </source>
</reference>
<evidence type="ECO:0000256" key="1">
    <source>
        <dbReference type="ARBA" id="ARBA00004395"/>
    </source>
</evidence>
<keyword evidence="7" id="KW-0472">Membrane</keyword>
<sequence>MSIATSTSTEFEDNNDDLLRLLTDSWDTPLKDTIETSKWTRDYLTKLTSLPLDSLLHEPTELREEQAKAKRDAQQLAFRDYPCFLHAQTCRHQVEETLDGLDVHLDEFLSSVPELQEACEIFSQQAKEIKEERGKIIRVLEYQNVLTDLLEIPQLMETCVWNGYYSEAMDLASHVRLLQVRYPLSTVKSIRQQVQSSSDLMLVQLISHLRKPIRLAAAMNVVGFLRRMDVFDSETELRMVFLRCRHDFLQQRLARIKRDMSEESRQRSSDAFEYLKKFIDVMREQMFEIGTQYISIFSNEQGTLLSDYMVHVIELIKTALDAYLPMIEDTSALTSLLTQLQYCGMSLGRIGLDFRHIFVHSFEEAVQPMILRWIDGATEDLVQRITKASHESTAPSAWMSSKITLQSSNNTESRDEAKRHAFQPPMLLVSYPSLAIFTNDVLSAFNALRLLPAISLYIPVQNHLEACFLEIGTSLRQYCDQAVSYTPDEITYLQSYSAAYVRCCLPYLKSCLVDGIYGNLLIPSAANEDIEALLANYLPVMKKEEIVDVLKDNTGEADVERLAEVDGDSTENTESESAVVNDVDTTETPEFEVNLTTSIIQ</sequence>
<accession>A0A0C9N003</accession>
<dbReference type="GO" id="GO:0015031">
    <property type="term" value="P:protein transport"/>
    <property type="evidence" value="ECO:0007669"/>
    <property type="project" value="UniProtKB-KW"/>
</dbReference>
<dbReference type="SUPFAM" id="SSF74788">
    <property type="entry name" value="Cullin repeat-like"/>
    <property type="match status" value="1"/>
</dbReference>
<dbReference type="STRING" id="91626.A0A0C9N003"/>
<evidence type="ECO:0000256" key="5">
    <source>
        <dbReference type="ARBA" id="ARBA00022927"/>
    </source>
</evidence>
<name>A0A0C9N003_9FUNG</name>
<dbReference type="InterPro" id="IPR007255">
    <property type="entry name" value="COG8"/>
</dbReference>
<dbReference type="PANTHER" id="PTHR21311:SF0">
    <property type="entry name" value="CONSERVED OLIGOMERIC GOLGI COMPLEX SUBUNIT 8"/>
    <property type="match status" value="1"/>
</dbReference>
<dbReference type="Pfam" id="PF04124">
    <property type="entry name" value="Dor1"/>
    <property type="match status" value="1"/>
</dbReference>
<evidence type="ECO:0000256" key="8">
    <source>
        <dbReference type="ARBA" id="ARBA00031347"/>
    </source>
</evidence>
<evidence type="ECO:0000256" key="4">
    <source>
        <dbReference type="ARBA" id="ARBA00022448"/>
    </source>
</evidence>
<evidence type="ECO:0000256" key="6">
    <source>
        <dbReference type="ARBA" id="ARBA00023034"/>
    </source>
</evidence>